<evidence type="ECO:0000256" key="2">
    <source>
        <dbReference type="ARBA" id="ARBA00022747"/>
    </source>
</evidence>
<dbReference type="InterPro" id="IPR044946">
    <property type="entry name" value="Restrct_endonuc_typeI_TRD_sf"/>
</dbReference>
<protein>
    <submittedName>
        <fullName evidence="5">Type-1 restriction enzyme EcoKI specificity protein</fullName>
    </submittedName>
</protein>
<dbReference type="InterPro" id="IPR000055">
    <property type="entry name" value="Restrct_endonuc_typeI_TRD"/>
</dbReference>
<evidence type="ECO:0000259" key="4">
    <source>
        <dbReference type="Pfam" id="PF01420"/>
    </source>
</evidence>
<dbReference type="SUPFAM" id="SSF116734">
    <property type="entry name" value="DNA methylase specificity domain"/>
    <property type="match status" value="2"/>
</dbReference>
<dbReference type="Gene3D" id="3.90.220.20">
    <property type="entry name" value="DNA methylase specificity domains"/>
    <property type="match status" value="2"/>
</dbReference>
<dbReference type="GO" id="GO:0003677">
    <property type="term" value="F:DNA binding"/>
    <property type="evidence" value="ECO:0007669"/>
    <property type="project" value="UniProtKB-KW"/>
</dbReference>
<dbReference type="EMBL" id="FXYE01000001">
    <property type="protein sequence ID" value="SMX31908.1"/>
    <property type="molecule type" value="Genomic_DNA"/>
</dbReference>
<comment type="similarity">
    <text evidence="1">Belongs to the type-I restriction system S methylase family.</text>
</comment>
<evidence type="ECO:0000313" key="5">
    <source>
        <dbReference type="EMBL" id="SMX31908.1"/>
    </source>
</evidence>
<feature type="domain" description="Type I restriction modification DNA specificity" evidence="4">
    <location>
        <begin position="3"/>
        <end position="173"/>
    </location>
</feature>
<gene>
    <name evidence="5" type="primary">hsdS_1</name>
    <name evidence="5" type="ORF">COL8621_00646</name>
</gene>
<accession>A0A238JMK0</accession>
<keyword evidence="6" id="KW-1185">Reference proteome</keyword>
<organism evidence="5 6">
    <name type="scientific">Actibacterium lipolyticum</name>
    <dbReference type="NCBI Taxonomy" id="1524263"/>
    <lineage>
        <taxon>Bacteria</taxon>
        <taxon>Pseudomonadati</taxon>
        <taxon>Pseudomonadota</taxon>
        <taxon>Alphaproteobacteria</taxon>
        <taxon>Rhodobacterales</taxon>
        <taxon>Roseobacteraceae</taxon>
        <taxon>Actibacterium</taxon>
    </lineage>
</organism>
<dbReference type="InterPro" id="IPR052021">
    <property type="entry name" value="Type-I_RS_S_subunit"/>
</dbReference>
<dbReference type="RefSeq" id="WP_093965869.1">
    <property type="nucleotide sequence ID" value="NZ_FXYE01000001.1"/>
</dbReference>
<dbReference type="OrthoDB" id="164285at2"/>
<dbReference type="AlphaFoldDB" id="A0A238JMK0"/>
<dbReference type="CDD" id="cd17293">
    <property type="entry name" value="RMtype1_S_Ppo21ORF8840P_TRD1-CR1_like"/>
    <property type="match status" value="1"/>
</dbReference>
<sequence>MSWPQVPLGEVSMIVTGKTPSTKDEANFGGDIPFVTPAELDAEATILSTPRTLSEIGAASIKLVPKNAVLVGCIGTLGKVGMAGKPLATNQQINAVVFDEAKIWPRFGYYAAKRLRPEMEMMAPATTVKIISKSKFSELTTPHPPLDEQKRIAGILDQADALRRLRTRALDKLNTLGQAIFHEMFVGNSQITRDWKRLTLDELIFENDRINYGVVQPGDHDAEGVPIIRVADLAAPTVDFESVKRISRLIDASYSRSRLKGGEILIGCVGSIGSTMIAPPEFNGANIARAVARVPVDPQKCDPRFVAEYIKSDIVQRYFQKEVRLVAQPTLNIKQIRETEVVVPPVELQQDFLSRISLLDSSKNQVVEGITRTDDLFTSLQHRAFRGEL</sequence>
<evidence type="ECO:0000256" key="3">
    <source>
        <dbReference type="ARBA" id="ARBA00023125"/>
    </source>
</evidence>
<reference evidence="6" key="1">
    <citation type="submission" date="2017-05" db="EMBL/GenBank/DDBJ databases">
        <authorList>
            <person name="Rodrigo-Torres L."/>
            <person name="Arahal R. D."/>
            <person name="Lucena T."/>
        </authorList>
    </citation>
    <scope>NUCLEOTIDE SEQUENCE [LARGE SCALE GENOMIC DNA]</scope>
    <source>
        <strain evidence="6">CECT 8621</strain>
    </source>
</reference>
<dbReference type="CDD" id="cd17256">
    <property type="entry name" value="RMtype1_S_EcoJA65PI-TRD1-CR1_like"/>
    <property type="match status" value="1"/>
</dbReference>
<name>A0A238JMK0_9RHOB</name>
<dbReference type="Pfam" id="PF01420">
    <property type="entry name" value="Methylase_S"/>
    <property type="match status" value="2"/>
</dbReference>
<keyword evidence="3" id="KW-0238">DNA-binding</keyword>
<feature type="domain" description="Type I restriction modification DNA specificity" evidence="4">
    <location>
        <begin position="220"/>
        <end position="368"/>
    </location>
</feature>
<keyword evidence="2" id="KW-0680">Restriction system</keyword>
<dbReference type="PANTHER" id="PTHR30408">
    <property type="entry name" value="TYPE-1 RESTRICTION ENZYME ECOKI SPECIFICITY PROTEIN"/>
    <property type="match status" value="1"/>
</dbReference>
<proteinExistence type="inferred from homology"/>
<evidence type="ECO:0000313" key="6">
    <source>
        <dbReference type="Proteomes" id="UP000202922"/>
    </source>
</evidence>
<dbReference type="GO" id="GO:0009307">
    <property type="term" value="P:DNA restriction-modification system"/>
    <property type="evidence" value="ECO:0007669"/>
    <property type="project" value="UniProtKB-KW"/>
</dbReference>
<evidence type="ECO:0000256" key="1">
    <source>
        <dbReference type="ARBA" id="ARBA00010923"/>
    </source>
</evidence>
<dbReference type="Proteomes" id="UP000202922">
    <property type="component" value="Unassembled WGS sequence"/>
</dbReference>
<dbReference type="PANTHER" id="PTHR30408:SF12">
    <property type="entry name" value="TYPE I RESTRICTION ENZYME MJAVIII SPECIFICITY SUBUNIT"/>
    <property type="match status" value="1"/>
</dbReference>